<dbReference type="Proteomes" id="UP000293902">
    <property type="component" value="Chromosome"/>
</dbReference>
<keyword evidence="2" id="KW-0812">Transmembrane</keyword>
<dbReference type="PROSITE" id="PS51782">
    <property type="entry name" value="LYSM"/>
    <property type="match status" value="1"/>
</dbReference>
<feature type="compositionally biased region" description="Polar residues" evidence="1">
    <location>
        <begin position="7"/>
        <end position="19"/>
    </location>
</feature>
<keyword evidence="2" id="KW-1133">Transmembrane helix</keyword>
<keyword evidence="7" id="KW-1185">Reference proteome</keyword>
<evidence type="ECO:0000313" key="5">
    <source>
        <dbReference type="EMBL" id="RAM01345.1"/>
    </source>
</evidence>
<dbReference type="EMBL" id="CP036313">
    <property type="protein sequence ID" value="QBH14838.1"/>
    <property type="molecule type" value="Genomic_DNA"/>
</dbReference>
<keyword evidence="2" id="KW-0472">Membrane</keyword>
<dbReference type="AlphaFoldDB" id="A0A328FE63"/>
<name>A0A328FE63_9BACT</name>
<dbReference type="CDD" id="cd00118">
    <property type="entry name" value="LysM"/>
    <property type="match status" value="1"/>
</dbReference>
<reference evidence="5 6" key="1">
    <citation type="submission" date="2018-06" db="EMBL/GenBank/DDBJ databases">
        <title>Complete Genome Sequence of Desulfobacter hydrogenophilus (DSM3380).</title>
        <authorList>
            <person name="Marietou A."/>
            <person name="Schreiber L."/>
            <person name="Marshall I."/>
            <person name="Jorgensen B."/>
        </authorList>
    </citation>
    <scope>NUCLEOTIDE SEQUENCE [LARGE SCALE GENOMIC DNA]</scope>
    <source>
        <strain evidence="5 6">DSM 3380</strain>
    </source>
</reference>
<dbReference type="OrthoDB" id="370541at2"/>
<dbReference type="SUPFAM" id="SSF54106">
    <property type="entry name" value="LysM domain"/>
    <property type="match status" value="1"/>
</dbReference>
<protein>
    <submittedName>
        <fullName evidence="5">LysM domain-containing protein</fullName>
    </submittedName>
    <submittedName>
        <fullName evidence="4">LysM peptidoglycan-binding domain-containing protein</fullName>
    </submittedName>
</protein>
<evidence type="ECO:0000256" key="1">
    <source>
        <dbReference type="SAM" id="MobiDB-lite"/>
    </source>
</evidence>
<dbReference type="GO" id="GO:0008932">
    <property type="term" value="F:lytic endotransglycosylase activity"/>
    <property type="evidence" value="ECO:0007669"/>
    <property type="project" value="TreeGrafter"/>
</dbReference>
<gene>
    <name evidence="5" type="ORF">DO021_14075</name>
    <name evidence="4" type="ORF">EYB58_19105</name>
</gene>
<evidence type="ECO:0000313" key="6">
    <source>
        <dbReference type="Proteomes" id="UP000248798"/>
    </source>
</evidence>
<accession>A0A328FE63</accession>
<evidence type="ECO:0000313" key="7">
    <source>
        <dbReference type="Proteomes" id="UP000293902"/>
    </source>
</evidence>
<feature type="transmembrane region" description="Helical" evidence="2">
    <location>
        <begin position="44"/>
        <end position="63"/>
    </location>
</feature>
<dbReference type="Gene3D" id="3.10.350.10">
    <property type="entry name" value="LysM domain"/>
    <property type="match status" value="1"/>
</dbReference>
<dbReference type="PANTHER" id="PTHR33734">
    <property type="entry name" value="LYSM DOMAIN-CONTAINING GPI-ANCHORED PROTEIN 2"/>
    <property type="match status" value="1"/>
</dbReference>
<dbReference type="InterPro" id="IPR036779">
    <property type="entry name" value="LysM_dom_sf"/>
</dbReference>
<evidence type="ECO:0000259" key="3">
    <source>
        <dbReference type="PROSITE" id="PS51782"/>
    </source>
</evidence>
<proteinExistence type="predicted"/>
<reference evidence="4 7" key="2">
    <citation type="submission" date="2019-02" db="EMBL/GenBank/DDBJ databases">
        <title>Complete genome sequence of Desulfobacter hydrogenophilus AcRS1.</title>
        <authorList>
            <person name="Marietou A."/>
            <person name="Lund M.B."/>
            <person name="Marshall I.P.G."/>
            <person name="Schreiber L."/>
            <person name="Jorgensen B."/>
        </authorList>
    </citation>
    <scope>NUCLEOTIDE SEQUENCE [LARGE SCALE GENOMIC DNA]</scope>
    <source>
        <strain evidence="4 7">AcRS1</strain>
    </source>
</reference>
<organism evidence="5 6">
    <name type="scientific">Desulfobacter hydrogenophilus</name>
    <dbReference type="NCBI Taxonomy" id="2291"/>
    <lineage>
        <taxon>Bacteria</taxon>
        <taxon>Pseudomonadati</taxon>
        <taxon>Thermodesulfobacteriota</taxon>
        <taxon>Desulfobacteria</taxon>
        <taxon>Desulfobacterales</taxon>
        <taxon>Desulfobacteraceae</taxon>
        <taxon>Desulfobacter</taxon>
    </lineage>
</organism>
<dbReference type="PANTHER" id="PTHR33734:SF22">
    <property type="entry name" value="MEMBRANE-BOUND LYTIC MUREIN TRANSGLYCOSYLASE D"/>
    <property type="match status" value="1"/>
</dbReference>
<evidence type="ECO:0000256" key="2">
    <source>
        <dbReference type="SAM" id="Phobius"/>
    </source>
</evidence>
<dbReference type="EMBL" id="QLNI01000028">
    <property type="protein sequence ID" value="RAM01345.1"/>
    <property type="molecule type" value="Genomic_DNA"/>
</dbReference>
<sequence>MLLRGIKTSSSGSQQMNKETSQKKNEPGVSAIEQGTSLLKKNEFTMILIAAMAVTALVFFFFFSGSSTQESGEQKSVSTKGDDQVAPGFEERVSALEISLAKIASSSDRNENQAASRFVSDFDERITRIETAVNLKLDTLIERVAKLEGRLSKLAVVASTPPQKTVVKPKPTVKKPASVTTPKKKVQVAKKKTEKPKANTPKKTNQFHTVQKDETLWSISQKYKTSVAAIRQLNNLTPNDKIYPGSNLLVK</sequence>
<dbReference type="InterPro" id="IPR018392">
    <property type="entry name" value="LysM"/>
</dbReference>
<feature type="region of interest" description="Disordered" evidence="1">
    <location>
        <begin position="1"/>
        <end position="29"/>
    </location>
</feature>
<dbReference type="SMART" id="SM00257">
    <property type="entry name" value="LysM"/>
    <property type="match status" value="1"/>
</dbReference>
<feature type="domain" description="LysM" evidence="3">
    <location>
        <begin position="206"/>
        <end position="250"/>
    </location>
</feature>
<dbReference type="Pfam" id="PF01476">
    <property type="entry name" value="LysM"/>
    <property type="match status" value="1"/>
</dbReference>
<dbReference type="Proteomes" id="UP000248798">
    <property type="component" value="Unassembled WGS sequence"/>
</dbReference>
<evidence type="ECO:0000313" key="4">
    <source>
        <dbReference type="EMBL" id="QBH14838.1"/>
    </source>
</evidence>